<proteinExistence type="predicted"/>
<dbReference type="AlphaFoldDB" id="E0S3T2"/>
<dbReference type="HOGENOM" id="CLU_2786008_0_0_9"/>
<reference evidence="1 2" key="1">
    <citation type="journal article" date="2010" name="PLoS ONE">
        <title>The glycobiome of the rumen bacterium Butyrivibrio proteoclasticus B316(T) highlights adaptation to a polysaccharide-rich environment.</title>
        <authorList>
            <person name="Kelly W.J."/>
            <person name="Leahy S.C."/>
            <person name="Altermann E."/>
            <person name="Yeoman C.J."/>
            <person name="Dunne J.C."/>
            <person name="Kong Z."/>
            <person name="Pacheco D.M."/>
            <person name="Li D."/>
            <person name="Noel S.J."/>
            <person name="Moon C.D."/>
            <person name="Cookson A.L."/>
            <person name="Attwood G.T."/>
        </authorList>
    </citation>
    <scope>NUCLEOTIDE SEQUENCE [LARGE SCALE GENOMIC DNA]</scope>
    <source>
        <strain evidence="2">ATCC 51982 / DSM 14932 / B316</strain>
        <plasmid evidence="2">Plasmid pCY360</plasmid>
    </source>
</reference>
<evidence type="ECO:0000313" key="1">
    <source>
        <dbReference type="EMBL" id="ADL36064.1"/>
    </source>
</evidence>
<dbReference type="RefSeq" id="WP_013282713.1">
    <property type="nucleotide sequence ID" value="NC_014389.1"/>
</dbReference>
<dbReference type="Proteomes" id="UP000001299">
    <property type="component" value="Plasmid pCY360"/>
</dbReference>
<protein>
    <submittedName>
        <fullName evidence="1">Uncharacterized protein</fullName>
    </submittedName>
</protein>
<geneLocation type="plasmid" evidence="1 2">
    <name>pCY360</name>
</geneLocation>
<sequence>MIAERINVLPDSQIQTTGINALKNALGVTGTLKFLEQFDNGGAGDYTQEKYIEEDTRPNKEEIMNMFR</sequence>
<keyword evidence="2" id="KW-1185">Reference proteome</keyword>
<organism evidence="1 2">
    <name type="scientific">Butyrivibrio proteoclasticus (strain ATCC 51982 / DSM 14932 / B316)</name>
    <name type="common">Clostridium proteoclasticum</name>
    <dbReference type="NCBI Taxonomy" id="515622"/>
    <lineage>
        <taxon>Bacteria</taxon>
        <taxon>Bacillati</taxon>
        <taxon>Bacillota</taxon>
        <taxon>Clostridia</taxon>
        <taxon>Lachnospirales</taxon>
        <taxon>Lachnospiraceae</taxon>
        <taxon>Butyrivibrio</taxon>
    </lineage>
</organism>
<dbReference type="KEGG" id="bpb:bpr_II125"/>
<keyword evidence="1" id="KW-0614">Plasmid</keyword>
<name>E0S3T2_BUTPB</name>
<dbReference type="EMBL" id="CP001812">
    <property type="protein sequence ID" value="ADL36064.1"/>
    <property type="molecule type" value="Genomic_DNA"/>
</dbReference>
<evidence type="ECO:0000313" key="2">
    <source>
        <dbReference type="Proteomes" id="UP000001299"/>
    </source>
</evidence>
<gene>
    <name evidence="1" type="ordered locus">bpr_II125</name>
</gene>
<accession>E0S3T2</accession>